<comment type="caution">
    <text evidence="8">The sequence shown here is derived from an EMBL/GenBank/DDBJ whole genome shotgun (WGS) entry which is preliminary data.</text>
</comment>
<evidence type="ECO:0000256" key="5">
    <source>
        <dbReference type="ARBA" id="ARBA00034078"/>
    </source>
</evidence>
<keyword evidence="4" id="KW-0411">Iron-sulfur</keyword>
<dbReference type="GO" id="GO:0046872">
    <property type="term" value="F:metal ion binding"/>
    <property type="evidence" value="ECO:0007669"/>
    <property type="project" value="UniProtKB-KW"/>
</dbReference>
<dbReference type="PANTHER" id="PTHR21496">
    <property type="entry name" value="FERREDOXIN-RELATED"/>
    <property type="match status" value="1"/>
</dbReference>
<dbReference type="SUPFAM" id="SSF50022">
    <property type="entry name" value="ISP domain"/>
    <property type="match status" value="1"/>
</dbReference>
<evidence type="ECO:0000256" key="2">
    <source>
        <dbReference type="ARBA" id="ARBA00022723"/>
    </source>
</evidence>
<dbReference type="Pfam" id="PF00355">
    <property type="entry name" value="Rieske"/>
    <property type="match status" value="1"/>
</dbReference>
<dbReference type="PROSITE" id="PS51296">
    <property type="entry name" value="RIESKE"/>
    <property type="match status" value="1"/>
</dbReference>
<evidence type="ECO:0000256" key="1">
    <source>
        <dbReference type="ARBA" id="ARBA00022714"/>
    </source>
</evidence>
<dbReference type="Proteomes" id="UP001198163">
    <property type="component" value="Unassembled WGS sequence"/>
</dbReference>
<comment type="cofactor">
    <cofactor evidence="5">
        <name>[2Fe-2S] cluster</name>
        <dbReference type="ChEBI" id="CHEBI:190135"/>
    </cofactor>
</comment>
<dbReference type="InterPro" id="IPR036922">
    <property type="entry name" value="Rieske_2Fe-2S_sf"/>
</dbReference>
<proteinExistence type="inferred from homology"/>
<dbReference type="InterPro" id="IPR017941">
    <property type="entry name" value="Rieske_2Fe-2S"/>
</dbReference>
<evidence type="ECO:0000256" key="3">
    <source>
        <dbReference type="ARBA" id="ARBA00023004"/>
    </source>
</evidence>
<comment type="similarity">
    <text evidence="6">Belongs to the bacterial ring-hydroxylating dioxygenase ferredoxin component family.</text>
</comment>
<name>A0AAE3EJ98_9SPIR</name>
<keyword evidence="1" id="KW-0001">2Fe-2S</keyword>
<feature type="domain" description="Rieske" evidence="7">
    <location>
        <begin position="3"/>
        <end position="112"/>
    </location>
</feature>
<protein>
    <submittedName>
        <fullName evidence="8">Rieske 2Fe-2S domain-containing protein</fullName>
    </submittedName>
</protein>
<evidence type="ECO:0000256" key="6">
    <source>
        <dbReference type="ARBA" id="ARBA00038001"/>
    </source>
</evidence>
<dbReference type="GO" id="GO:0051537">
    <property type="term" value="F:2 iron, 2 sulfur cluster binding"/>
    <property type="evidence" value="ECO:0007669"/>
    <property type="project" value="UniProtKB-KW"/>
</dbReference>
<gene>
    <name evidence="8" type="ORF">K7J14_07320</name>
</gene>
<dbReference type="Gene3D" id="2.102.10.10">
    <property type="entry name" value="Rieske [2Fe-2S] iron-sulphur domain"/>
    <property type="match status" value="1"/>
</dbReference>
<evidence type="ECO:0000256" key="4">
    <source>
        <dbReference type="ARBA" id="ARBA00023014"/>
    </source>
</evidence>
<accession>A0AAE3EJ98</accession>
<keyword evidence="3" id="KW-0408">Iron</keyword>
<evidence type="ECO:0000259" key="7">
    <source>
        <dbReference type="PROSITE" id="PS51296"/>
    </source>
</evidence>
<sequence length="114" mass="13080">MKVLVGSEFDVRNNFITEFSHEGKPYVVYCYKRTICVFAAKCPHAQGDLRRADYEDEYVVCPSHGLRFSLKTGEVDVNDIKDDFRNNIIARGIDSMRLKLLPVEIEDGSVYVEI</sequence>
<reference evidence="8" key="1">
    <citation type="submission" date="2021-08" db="EMBL/GenBank/DDBJ databases">
        <title>Comparative analyses of Brucepasteria parasyntrophica and Teretinema zuelzerae.</title>
        <authorList>
            <person name="Song Y."/>
            <person name="Brune A."/>
        </authorList>
    </citation>
    <scope>NUCLEOTIDE SEQUENCE</scope>
    <source>
        <strain evidence="8">DSM 1903</strain>
    </source>
</reference>
<dbReference type="AlphaFoldDB" id="A0AAE3EJ98"/>
<organism evidence="8 9">
    <name type="scientific">Teretinema zuelzerae</name>
    <dbReference type="NCBI Taxonomy" id="156"/>
    <lineage>
        <taxon>Bacteria</taxon>
        <taxon>Pseudomonadati</taxon>
        <taxon>Spirochaetota</taxon>
        <taxon>Spirochaetia</taxon>
        <taxon>Spirochaetales</taxon>
        <taxon>Treponemataceae</taxon>
        <taxon>Teretinema</taxon>
    </lineage>
</organism>
<dbReference type="EMBL" id="JAINWA010000003">
    <property type="protein sequence ID" value="MCD1654514.1"/>
    <property type="molecule type" value="Genomic_DNA"/>
</dbReference>
<evidence type="ECO:0000313" key="8">
    <source>
        <dbReference type="EMBL" id="MCD1654514.1"/>
    </source>
</evidence>
<keyword evidence="9" id="KW-1185">Reference proteome</keyword>
<dbReference type="PANTHER" id="PTHR21496:SF0">
    <property type="entry name" value="RIESKE DOMAIN-CONTAINING PROTEIN"/>
    <property type="match status" value="1"/>
</dbReference>
<evidence type="ECO:0000313" key="9">
    <source>
        <dbReference type="Proteomes" id="UP001198163"/>
    </source>
</evidence>
<dbReference type="RefSeq" id="WP_230754843.1">
    <property type="nucleotide sequence ID" value="NZ_JAINWA010000003.1"/>
</dbReference>
<keyword evidence="2" id="KW-0479">Metal-binding</keyword>